<dbReference type="Proteomes" id="UP000838878">
    <property type="component" value="Chromosome 1"/>
</dbReference>
<dbReference type="InterPro" id="IPR013083">
    <property type="entry name" value="Znf_RING/FYVE/PHD"/>
</dbReference>
<feature type="compositionally biased region" description="Basic residues" evidence="1">
    <location>
        <begin position="32"/>
        <end position="42"/>
    </location>
</feature>
<keyword evidence="3" id="KW-1185">Reference proteome</keyword>
<dbReference type="OrthoDB" id="6930099at2759"/>
<dbReference type="EMBL" id="OV170221">
    <property type="protein sequence ID" value="CAH0714474.1"/>
    <property type="molecule type" value="Genomic_DNA"/>
</dbReference>
<evidence type="ECO:0000313" key="3">
    <source>
        <dbReference type="Proteomes" id="UP000838878"/>
    </source>
</evidence>
<evidence type="ECO:0008006" key="4">
    <source>
        <dbReference type="Google" id="ProtNLM"/>
    </source>
</evidence>
<dbReference type="Gene3D" id="3.30.40.10">
    <property type="entry name" value="Zinc/RING finger domain, C3HC4 (zinc finger)"/>
    <property type="match status" value="1"/>
</dbReference>
<accession>A0A8J9Y0K4</accession>
<proteinExistence type="predicted"/>
<reference evidence="2" key="1">
    <citation type="submission" date="2021-12" db="EMBL/GenBank/DDBJ databases">
        <authorList>
            <person name="Martin H S."/>
        </authorList>
    </citation>
    <scope>NUCLEOTIDE SEQUENCE</scope>
</reference>
<protein>
    <recommendedName>
        <fullName evidence="4">Zinc finger PHD-type domain-containing protein</fullName>
    </recommendedName>
</protein>
<feature type="non-terminal residue" evidence="2">
    <location>
        <position position="160"/>
    </location>
</feature>
<evidence type="ECO:0000256" key="1">
    <source>
        <dbReference type="SAM" id="MobiDB-lite"/>
    </source>
</evidence>
<feature type="region of interest" description="Disordered" evidence="1">
    <location>
        <begin position="31"/>
        <end position="50"/>
    </location>
</feature>
<organism evidence="2 3">
    <name type="scientific">Brenthis ino</name>
    <name type="common">lesser marbled fritillary</name>
    <dbReference type="NCBI Taxonomy" id="405034"/>
    <lineage>
        <taxon>Eukaryota</taxon>
        <taxon>Metazoa</taxon>
        <taxon>Ecdysozoa</taxon>
        <taxon>Arthropoda</taxon>
        <taxon>Hexapoda</taxon>
        <taxon>Insecta</taxon>
        <taxon>Pterygota</taxon>
        <taxon>Neoptera</taxon>
        <taxon>Endopterygota</taxon>
        <taxon>Lepidoptera</taxon>
        <taxon>Glossata</taxon>
        <taxon>Ditrysia</taxon>
        <taxon>Papilionoidea</taxon>
        <taxon>Nymphalidae</taxon>
        <taxon>Heliconiinae</taxon>
        <taxon>Argynnini</taxon>
        <taxon>Brenthis</taxon>
    </lineage>
</organism>
<gene>
    <name evidence="2" type="ORF">BINO364_LOCUS1520</name>
</gene>
<sequence length="160" mass="18428">MWEFMVLLKTTLIEHRQPGCIIIQEKQEARKQSIHTRRKRKSAVLTDTPEKDSLKKEYEEKLAKTKKTCDKNKGKGKGKGKGQSSKMSEEGKDKVKKKKLVSDSDSDTDEWFCLVFSESYSTSKKEVWVECLECKMWVHVKCVTGNVHSFICINCNCDEG</sequence>
<dbReference type="AlphaFoldDB" id="A0A8J9Y0K4"/>
<name>A0A8J9Y0K4_9NEOP</name>
<feature type="region of interest" description="Disordered" evidence="1">
    <location>
        <begin position="68"/>
        <end position="104"/>
    </location>
</feature>
<evidence type="ECO:0000313" key="2">
    <source>
        <dbReference type="EMBL" id="CAH0714474.1"/>
    </source>
</evidence>